<dbReference type="EMBL" id="QJRG01000048">
    <property type="protein sequence ID" value="RWU18829.1"/>
    <property type="molecule type" value="Genomic_DNA"/>
</dbReference>
<evidence type="ECO:0000313" key="1">
    <source>
        <dbReference type="EMBL" id="RWU18829.1"/>
    </source>
</evidence>
<keyword evidence="1" id="KW-0808">Transferase</keyword>
<dbReference type="OrthoDB" id="1441538at2"/>
<dbReference type="InterPro" id="IPR052736">
    <property type="entry name" value="Stf3_sulfotransferase"/>
</dbReference>
<dbReference type="GO" id="GO:0016740">
    <property type="term" value="F:transferase activity"/>
    <property type="evidence" value="ECO:0007669"/>
    <property type="project" value="UniProtKB-KW"/>
</dbReference>
<dbReference type="PANTHER" id="PTHR36451">
    <property type="entry name" value="PAPS-DEPENDENT SULFOTRANSFERASE STF3"/>
    <property type="match status" value="1"/>
</dbReference>
<dbReference type="RefSeq" id="WP_128325313.1">
    <property type="nucleotide sequence ID" value="NZ_QJRG01000048.1"/>
</dbReference>
<dbReference type="AlphaFoldDB" id="A0A443ZIS8"/>
<dbReference type="Gene3D" id="3.40.50.300">
    <property type="entry name" value="P-loop containing nucleotide triphosphate hydrolases"/>
    <property type="match status" value="1"/>
</dbReference>
<reference evidence="1 2" key="1">
    <citation type="submission" date="2018-06" db="EMBL/GenBank/DDBJ databases">
        <title>Bacteria isolated from soil of Wuhan.</title>
        <authorList>
            <person name="Wei X."/>
            <person name="Chunhua H."/>
        </authorList>
    </citation>
    <scope>NUCLEOTIDE SEQUENCE [LARGE SCALE GENOMIC DNA]</scope>
    <source>
        <strain evidence="2">xwS2</strain>
    </source>
</reference>
<dbReference type="Pfam" id="PF13469">
    <property type="entry name" value="Sulfotransfer_3"/>
    <property type="match status" value="1"/>
</dbReference>
<gene>
    <name evidence="1" type="ORF">DM813_21120</name>
</gene>
<comment type="caution">
    <text evidence="1">The sequence shown here is derived from an EMBL/GenBank/DDBJ whole genome shotgun (WGS) entry which is preliminary data.</text>
</comment>
<proteinExistence type="predicted"/>
<dbReference type="SUPFAM" id="SSF52540">
    <property type="entry name" value="P-loop containing nucleoside triphosphate hydrolases"/>
    <property type="match status" value="1"/>
</dbReference>
<accession>A0A443ZIS8</accession>
<dbReference type="InterPro" id="IPR027417">
    <property type="entry name" value="P-loop_NTPase"/>
</dbReference>
<organism evidence="1 2">
    <name type="scientific">Pseudomonas alkylphenolica</name>
    <dbReference type="NCBI Taxonomy" id="237609"/>
    <lineage>
        <taxon>Bacteria</taxon>
        <taxon>Pseudomonadati</taxon>
        <taxon>Pseudomonadota</taxon>
        <taxon>Gammaproteobacteria</taxon>
        <taxon>Pseudomonadales</taxon>
        <taxon>Pseudomonadaceae</taxon>
        <taxon>Pseudomonas</taxon>
    </lineage>
</organism>
<dbReference type="Proteomes" id="UP000288983">
    <property type="component" value="Unassembled WGS sequence"/>
</dbReference>
<sequence>MTPDSIRITDLGAPELTERQRQAIASAPCIEMREEAVLAAACQSTGLSDFGADDFRERLRIWLKSFDEDAGLGPLGRAGMFGDAVRYAASRLRFEDLVKRYPQINDIEIQRPIIVAGLPRSGTTHLVNILAADPRLRSMPLWEAMEPIPVPQEQMPGGEDPRITRTRQAWGEFETLLPYMPAMHEMSPTHVHEDIELQGLDFSTYLPEWQSRPSRWRDYYYRHDQTPHYRYGRRVLQALTWLQGPNRWVMKSPPHMENLRPLMATYPDATLVITHRDPVAVLQSAITMIAYGDRIRRHTVDLKELANYWTDRVEHLLRACVRDRDSVPADQSLDVRFDDYMADQQSVIERIYTMAGLPLTADTNARIQAYLNANPRGKHGRVVYDLKGDFGVDIAALRERFGFYYERFSLRPERIEGERP</sequence>
<name>A0A443ZIS8_9PSED</name>
<evidence type="ECO:0000313" key="2">
    <source>
        <dbReference type="Proteomes" id="UP000288983"/>
    </source>
</evidence>
<protein>
    <submittedName>
        <fullName evidence="1">Sulfotransferase family protein</fullName>
    </submittedName>
</protein>
<dbReference type="PANTHER" id="PTHR36451:SF1">
    <property type="entry name" value="OMEGA-HYDROXY-BETA-DIHYDROMENAQUINONE-9 SULFOTRANSFERASE STF3"/>
    <property type="match status" value="1"/>
</dbReference>